<protein>
    <submittedName>
        <fullName evidence="2">Uncharacterized protein</fullName>
    </submittedName>
</protein>
<evidence type="ECO:0000313" key="2">
    <source>
        <dbReference type="EMBL" id="RPA71728.1"/>
    </source>
</evidence>
<dbReference type="PANTHER" id="PTHR33129:SF1">
    <property type="entry name" value="ATP-BINDING PROTEIN"/>
    <property type="match status" value="1"/>
</dbReference>
<keyword evidence="3" id="KW-1185">Reference proteome</keyword>
<sequence length="727" mass="81750">MSQELGHFFTHDNIPAFRLEICKLFLRFGGLDIPVEGIISEPPAFTPTTKFVHPGTTRNKTSKISSGINRYILLWHLLWNKGESTRTLCERSFPSTDLLSGKQPQSPADPEATFPLQEVDLQLTTFHPTTKLLDLTKAPEWAALTTQFGPPSHGLLPAMTRNINQRMLILEDYEILFGKLIAEGEDAELMEIWKSHALILGNPGIGKRFALSYFLYRCLLLGKAVLYRGDDKERSILFSADGVEWDLGKIEKAMNWMEDVDVEVWVLVDKVRPMGELSKANVRMFETTGPEVERLTRKWTRKRTPTPYCMDLWSWEEVVMLKYQYDFPLSTDSGTLQESAFITRLCQLFQLFGGEPHLLLSLAVTMPDDAFEKKVTEHITTVKEACKAAISDRVNFLLSDHNYTIFASRPYVYRIPSPIPPSGKRSVSLGEASDKLPRSGFIETLLLEEIFKLKRDESFALFDTIHRYTMGTGSARYMAKAVFRRIFLTLVESQTIGQLTSTYELLTLPTAPMRYDDAHRLHLDNLFSSPTCGTKCFNSLQHLSSLIVDKAENFNTAVLGTYFHPAPGVFTSISALFFYRIGKTVMPALLHHTTSNEHPSPISGNDLEGIFAILPAEMHTEGRGCYGVFAFVTTERCYAEFKEQKYTGAGSGMGVDVRVKRFPQMKVCVNLEALRKAWISSGSLEGKTEGGASKKRKRKIAAGKGSGNEVDVKGGEKLPVQRKKART</sequence>
<accession>A0A3N4HFR8</accession>
<dbReference type="InterPro" id="IPR052980">
    <property type="entry name" value="Crinkler_effector"/>
</dbReference>
<evidence type="ECO:0000313" key="3">
    <source>
        <dbReference type="Proteomes" id="UP000275078"/>
    </source>
</evidence>
<dbReference type="PANTHER" id="PTHR33129">
    <property type="entry name" value="PROTEIN KINASE DOMAIN-CONTAINING PROTEIN-RELATED"/>
    <property type="match status" value="1"/>
</dbReference>
<dbReference type="EMBL" id="ML119904">
    <property type="protein sequence ID" value="RPA71728.1"/>
    <property type="molecule type" value="Genomic_DNA"/>
</dbReference>
<gene>
    <name evidence="2" type="ORF">BJ508DRAFT_381912</name>
</gene>
<dbReference type="Proteomes" id="UP000275078">
    <property type="component" value="Unassembled WGS sequence"/>
</dbReference>
<evidence type="ECO:0000256" key="1">
    <source>
        <dbReference type="SAM" id="MobiDB-lite"/>
    </source>
</evidence>
<dbReference type="OrthoDB" id="5365583at2759"/>
<dbReference type="AlphaFoldDB" id="A0A3N4HFR8"/>
<proteinExistence type="predicted"/>
<name>A0A3N4HFR8_ASCIM</name>
<reference evidence="2 3" key="1">
    <citation type="journal article" date="2018" name="Nat. Ecol. Evol.">
        <title>Pezizomycetes genomes reveal the molecular basis of ectomycorrhizal truffle lifestyle.</title>
        <authorList>
            <person name="Murat C."/>
            <person name="Payen T."/>
            <person name="Noel B."/>
            <person name="Kuo A."/>
            <person name="Morin E."/>
            <person name="Chen J."/>
            <person name="Kohler A."/>
            <person name="Krizsan K."/>
            <person name="Balestrini R."/>
            <person name="Da Silva C."/>
            <person name="Montanini B."/>
            <person name="Hainaut M."/>
            <person name="Levati E."/>
            <person name="Barry K.W."/>
            <person name="Belfiori B."/>
            <person name="Cichocki N."/>
            <person name="Clum A."/>
            <person name="Dockter R.B."/>
            <person name="Fauchery L."/>
            <person name="Guy J."/>
            <person name="Iotti M."/>
            <person name="Le Tacon F."/>
            <person name="Lindquist E.A."/>
            <person name="Lipzen A."/>
            <person name="Malagnac F."/>
            <person name="Mello A."/>
            <person name="Molinier V."/>
            <person name="Miyauchi S."/>
            <person name="Poulain J."/>
            <person name="Riccioni C."/>
            <person name="Rubini A."/>
            <person name="Sitrit Y."/>
            <person name="Splivallo R."/>
            <person name="Traeger S."/>
            <person name="Wang M."/>
            <person name="Zifcakova L."/>
            <person name="Wipf D."/>
            <person name="Zambonelli A."/>
            <person name="Paolocci F."/>
            <person name="Nowrousian M."/>
            <person name="Ottonello S."/>
            <person name="Baldrian P."/>
            <person name="Spatafora J.W."/>
            <person name="Henrissat B."/>
            <person name="Nagy L.G."/>
            <person name="Aury J.M."/>
            <person name="Wincker P."/>
            <person name="Grigoriev I.V."/>
            <person name="Bonfante P."/>
            <person name="Martin F.M."/>
        </authorList>
    </citation>
    <scope>NUCLEOTIDE SEQUENCE [LARGE SCALE GENOMIC DNA]</scope>
    <source>
        <strain evidence="2 3">RN42</strain>
    </source>
</reference>
<feature type="region of interest" description="Disordered" evidence="1">
    <location>
        <begin position="685"/>
        <end position="727"/>
    </location>
</feature>
<organism evidence="2 3">
    <name type="scientific">Ascobolus immersus RN42</name>
    <dbReference type="NCBI Taxonomy" id="1160509"/>
    <lineage>
        <taxon>Eukaryota</taxon>
        <taxon>Fungi</taxon>
        <taxon>Dikarya</taxon>
        <taxon>Ascomycota</taxon>
        <taxon>Pezizomycotina</taxon>
        <taxon>Pezizomycetes</taxon>
        <taxon>Pezizales</taxon>
        <taxon>Ascobolaceae</taxon>
        <taxon>Ascobolus</taxon>
    </lineage>
</organism>